<sequence>MATQPVAASNIDLTKYDPSDTTSPIYRYVSSPSAVHKSLLHGGPLKMSLGEEREHGTPVELRFINHLRAYHRPMYGASTPDTPRFAENYIKTTVRFGKLLFALRLLLGCARFTLVEDALRYWRVCFARARDRFMDKTAEYSKGAHIIRRRHDPFDNRDAEDDYDYASYRLVENNTIGPDVYRVELDDDR</sequence>
<dbReference type="EMBL" id="KV427581">
    <property type="protein sequence ID" value="KZV77792.1"/>
    <property type="molecule type" value="Genomic_DNA"/>
</dbReference>
<reference evidence="1 2" key="1">
    <citation type="journal article" date="2016" name="Mol. Biol. Evol.">
        <title>Comparative Genomics of Early-Diverging Mushroom-Forming Fungi Provides Insights into the Origins of Lignocellulose Decay Capabilities.</title>
        <authorList>
            <person name="Nagy L.G."/>
            <person name="Riley R."/>
            <person name="Tritt A."/>
            <person name="Adam C."/>
            <person name="Daum C."/>
            <person name="Floudas D."/>
            <person name="Sun H."/>
            <person name="Yadav J.S."/>
            <person name="Pangilinan J."/>
            <person name="Larsson K.H."/>
            <person name="Matsuura K."/>
            <person name="Barry K."/>
            <person name="Labutti K."/>
            <person name="Kuo R."/>
            <person name="Ohm R.A."/>
            <person name="Bhattacharya S.S."/>
            <person name="Shirouzu T."/>
            <person name="Yoshinaga Y."/>
            <person name="Martin F.M."/>
            <person name="Grigoriev I.V."/>
            <person name="Hibbett D.S."/>
        </authorList>
    </citation>
    <scope>NUCLEOTIDE SEQUENCE [LARGE SCALE GENOMIC DNA]</scope>
    <source>
        <strain evidence="1 2">HHB12029</strain>
    </source>
</reference>
<dbReference type="Proteomes" id="UP000077266">
    <property type="component" value="Unassembled WGS sequence"/>
</dbReference>
<protein>
    <submittedName>
        <fullName evidence="1">Uncharacterized protein</fullName>
    </submittedName>
</protein>
<evidence type="ECO:0000313" key="2">
    <source>
        <dbReference type="Proteomes" id="UP000077266"/>
    </source>
</evidence>
<name>A0A166M9P6_EXIGL</name>
<organism evidence="1 2">
    <name type="scientific">Exidia glandulosa HHB12029</name>
    <dbReference type="NCBI Taxonomy" id="1314781"/>
    <lineage>
        <taxon>Eukaryota</taxon>
        <taxon>Fungi</taxon>
        <taxon>Dikarya</taxon>
        <taxon>Basidiomycota</taxon>
        <taxon>Agaricomycotina</taxon>
        <taxon>Agaricomycetes</taxon>
        <taxon>Auriculariales</taxon>
        <taxon>Exidiaceae</taxon>
        <taxon>Exidia</taxon>
    </lineage>
</organism>
<feature type="non-terminal residue" evidence="1">
    <location>
        <position position="189"/>
    </location>
</feature>
<dbReference type="InParanoid" id="A0A166M9P6"/>
<evidence type="ECO:0000313" key="1">
    <source>
        <dbReference type="EMBL" id="KZV77792.1"/>
    </source>
</evidence>
<gene>
    <name evidence="1" type="ORF">EXIGLDRAFT_784817</name>
</gene>
<keyword evidence="2" id="KW-1185">Reference proteome</keyword>
<dbReference type="AlphaFoldDB" id="A0A166M9P6"/>
<proteinExistence type="predicted"/>
<accession>A0A166M9P6</accession>